<dbReference type="InterPro" id="IPR000835">
    <property type="entry name" value="HTH_MarR-typ"/>
</dbReference>
<dbReference type="InterPro" id="IPR036388">
    <property type="entry name" value="WH-like_DNA-bd_sf"/>
</dbReference>
<dbReference type="SUPFAM" id="SSF46785">
    <property type="entry name" value="Winged helix' DNA-binding domain"/>
    <property type="match status" value="1"/>
</dbReference>
<dbReference type="RefSeq" id="WP_354026265.1">
    <property type="nucleotide sequence ID" value="NZ_JBEPSJ010000006.1"/>
</dbReference>
<dbReference type="InterPro" id="IPR039422">
    <property type="entry name" value="MarR/SlyA-like"/>
</dbReference>
<dbReference type="Proteomes" id="UP001549257">
    <property type="component" value="Unassembled WGS sequence"/>
</dbReference>
<dbReference type="EMBL" id="JBEPSJ010000006">
    <property type="protein sequence ID" value="MET4584100.1"/>
    <property type="molecule type" value="Genomic_DNA"/>
</dbReference>
<comment type="caution">
    <text evidence="2">The sequence shown here is derived from an EMBL/GenBank/DDBJ whole genome shotgun (WGS) entry which is preliminary data.</text>
</comment>
<organism evidence="2 3">
    <name type="scientific">Conyzicola nivalis</name>
    <dbReference type="NCBI Taxonomy" id="1477021"/>
    <lineage>
        <taxon>Bacteria</taxon>
        <taxon>Bacillati</taxon>
        <taxon>Actinomycetota</taxon>
        <taxon>Actinomycetes</taxon>
        <taxon>Micrococcales</taxon>
        <taxon>Microbacteriaceae</taxon>
        <taxon>Conyzicola</taxon>
    </lineage>
</organism>
<accession>A0ABV2QU63</accession>
<dbReference type="InterPro" id="IPR036390">
    <property type="entry name" value="WH_DNA-bd_sf"/>
</dbReference>
<feature type="domain" description="HTH marR-type" evidence="1">
    <location>
        <begin position="4"/>
        <end position="139"/>
    </location>
</feature>
<name>A0ABV2QU63_9MICO</name>
<evidence type="ECO:0000313" key="2">
    <source>
        <dbReference type="EMBL" id="MET4584100.1"/>
    </source>
</evidence>
<dbReference type="GO" id="GO:0003677">
    <property type="term" value="F:DNA binding"/>
    <property type="evidence" value="ECO:0007669"/>
    <property type="project" value="UniProtKB-KW"/>
</dbReference>
<gene>
    <name evidence="2" type="ORF">ABIE21_003638</name>
</gene>
<keyword evidence="3" id="KW-1185">Reference proteome</keyword>
<dbReference type="SMART" id="SM00347">
    <property type="entry name" value="HTH_MARR"/>
    <property type="match status" value="1"/>
</dbReference>
<proteinExistence type="predicted"/>
<dbReference type="Gene3D" id="1.10.10.10">
    <property type="entry name" value="Winged helix-like DNA-binding domain superfamily/Winged helix DNA-binding domain"/>
    <property type="match status" value="1"/>
</dbReference>
<dbReference type="PANTHER" id="PTHR33164">
    <property type="entry name" value="TRANSCRIPTIONAL REGULATOR, MARR FAMILY"/>
    <property type="match status" value="1"/>
</dbReference>
<reference evidence="2 3" key="1">
    <citation type="submission" date="2024-06" db="EMBL/GenBank/DDBJ databases">
        <title>Sorghum-associated microbial communities from plants grown in Nebraska, USA.</title>
        <authorList>
            <person name="Schachtman D."/>
        </authorList>
    </citation>
    <scope>NUCLEOTIDE SEQUENCE [LARGE SCALE GENOMIC DNA]</scope>
    <source>
        <strain evidence="2 3">2857</strain>
    </source>
</reference>
<dbReference type="PANTHER" id="PTHR33164:SF57">
    <property type="entry name" value="MARR-FAMILY TRANSCRIPTIONAL REGULATOR"/>
    <property type="match status" value="1"/>
</dbReference>
<sequence length="147" mass="15808">MARFTDMFTELVRVEIELWNGLDAHLVATAGITLPQFQALDAIRANSGQARVQDISQRMAITVGATSKVVDRLERDGLALRSAHPTDRRSSIVSLTSKGASALNIADDAAESHLREELGGVLSDDDAGRLLGDLVSLRAQSRVEVAK</sequence>
<evidence type="ECO:0000313" key="3">
    <source>
        <dbReference type="Proteomes" id="UP001549257"/>
    </source>
</evidence>
<keyword evidence="2" id="KW-0238">DNA-binding</keyword>
<protein>
    <submittedName>
        <fullName evidence="2">DNA-binding MarR family transcriptional regulator</fullName>
    </submittedName>
</protein>
<dbReference type="PROSITE" id="PS50995">
    <property type="entry name" value="HTH_MARR_2"/>
    <property type="match status" value="1"/>
</dbReference>
<dbReference type="Pfam" id="PF12802">
    <property type="entry name" value="MarR_2"/>
    <property type="match status" value="1"/>
</dbReference>
<evidence type="ECO:0000259" key="1">
    <source>
        <dbReference type="PROSITE" id="PS50995"/>
    </source>
</evidence>